<dbReference type="Proteomes" id="UP001610446">
    <property type="component" value="Unassembled WGS sequence"/>
</dbReference>
<dbReference type="InterPro" id="IPR011990">
    <property type="entry name" value="TPR-like_helical_dom_sf"/>
</dbReference>
<keyword evidence="3" id="KW-1185">Reference proteome</keyword>
<name>A0ABR4JYU5_9EURO</name>
<dbReference type="Gene3D" id="1.25.40.10">
    <property type="entry name" value="Tetratricopeptide repeat domain"/>
    <property type="match status" value="1"/>
</dbReference>
<organism evidence="2 3">
    <name type="scientific">Aspergillus pseudoustus</name>
    <dbReference type="NCBI Taxonomy" id="1810923"/>
    <lineage>
        <taxon>Eukaryota</taxon>
        <taxon>Fungi</taxon>
        <taxon>Dikarya</taxon>
        <taxon>Ascomycota</taxon>
        <taxon>Pezizomycotina</taxon>
        <taxon>Eurotiomycetes</taxon>
        <taxon>Eurotiomycetidae</taxon>
        <taxon>Eurotiales</taxon>
        <taxon>Aspergillaceae</taxon>
        <taxon>Aspergillus</taxon>
        <taxon>Aspergillus subgen. Nidulantes</taxon>
    </lineage>
</organism>
<evidence type="ECO:0000313" key="2">
    <source>
        <dbReference type="EMBL" id="KAL2844182.1"/>
    </source>
</evidence>
<sequence length="631" mass="70712">MASLSSSSDTTQLQQPQPPTTTTTDSIFLRPTTTSTTTNTAATHPIPTSAPYFNLGTLTRAVTTHSPEAQKWFDRALVWTYCFNHDEAITCYKQAIAHDESCAMAYWGVAFCSGSNYNKTWALFDERDRVNAIRQCYVFSQEALRRAEALTTLESGSSSGSRIADWELVLIRALAIRFPNDDPARDLTGCAFAYADAMREVYSTHGQNDTDFDIVTLFADALMNCTPRKLYDASTGLPIASSPVFEVKSLLERALKMPGVEKHPGPAHMYIHLMEMSATPEVALPAAEMIRELIPDTGHTFHMPAHIDVLVGDYRRAVEYNYKATVADDKFFRYSGGLTFYSYYRLHDYHSLIYAAMLGGKSKAALDATRRMEETITEAILRVETPALANWMEFFLAVRVHVYIRFGMWEELKALELKADKELYCVTNVFRHYGKAIAYAATAQVDEADRERGLFHEAAKLVPPTRLDFPNKITDILHIASAMLDGEIEYRRGDYATAFRRLRDAIRLEDELPFAEPWGWMLPARHPYAALSLEQGNVEQAAQAYAEDLGLVQTPKRAHQHPNNVWALHGYHECLEALGRHAEANIIKKQLALALVEADVEVTSSCFCRLGVLSCCGKEAKRAAVQVNGCH</sequence>
<reference evidence="2 3" key="1">
    <citation type="submission" date="2024-07" db="EMBL/GenBank/DDBJ databases">
        <title>Section-level genome sequencing and comparative genomics of Aspergillus sections Usti and Cavernicolus.</title>
        <authorList>
            <consortium name="Lawrence Berkeley National Laboratory"/>
            <person name="Nybo J.L."/>
            <person name="Vesth T.C."/>
            <person name="Theobald S."/>
            <person name="Frisvad J.C."/>
            <person name="Larsen T.O."/>
            <person name="Kjaerboelling I."/>
            <person name="Rothschild-Mancinelli K."/>
            <person name="Lyhne E.K."/>
            <person name="Kogle M.E."/>
            <person name="Barry K."/>
            <person name="Clum A."/>
            <person name="Na H."/>
            <person name="Ledsgaard L."/>
            <person name="Lin J."/>
            <person name="Lipzen A."/>
            <person name="Kuo A."/>
            <person name="Riley R."/>
            <person name="Mondo S."/>
            <person name="Labutti K."/>
            <person name="Haridas S."/>
            <person name="Pangalinan J."/>
            <person name="Salamov A.A."/>
            <person name="Simmons B.A."/>
            <person name="Magnuson J.K."/>
            <person name="Chen J."/>
            <person name="Drula E."/>
            <person name="Henrissat B."/>
            <person name="Wiebenga A."/>
            <person name="Lubbers R.J."/>
            <person name="Gomes A.C."/>
            <person name="Makela M.R."/>
            <person name="Stajich J."/>
            <person name="Grigoriev I.V."/>
            <person name="Mortensen U.H."/>
            <person name="De Vries R.P."/>
            <person name="Baker S.E."/>
            <person name="Andersen M.R."/>
        </authorList>
    </citation>
    <scope>NUCLEOTIDE SEQUENCE [LARGE SCALE GENOMIC DNA]</scope>
    <source>
        <strain evidence="2 3">CBS 123904</strain>
    </source>
</reference>
<feature type="compositionally biased region" description="Low complexity" evidence="1">
    <location>
        <begin position="1"/>
        <end position="43"/>
    </location>
</feature>
<dbReference type="PANTHER" id="PTHR45588:SF1">
    <property type="entry name" value="WW DOMAIN-CONTAINING PROTEIN"/>
    <property type="match status" value="1"/>
</dbReference>
<feature type="region of interest" description="Disordered" evidence="1">
    <location>
        <begin position="1"/>
        <end position="45"/>
    </location>
</feature>
<dbReference type="PANTHER" id="PTHR45588">
    <property type="entry name" value="TPR DOMAIN-CONTAINING PROTEIN"/>
    <property type="match status" value="1"/>
</dbReference>
<accession>A0ABR4JYU5</accession>
<evidence type="ECO:0008006" key="4">
    <source>
        <dbReference type="Google" id="ProtNLM"/>
    </source>
</evidence>
<proteinExistence type="predicted"/>
<comment type="caution">
    <text evidence="2">The sequence shown here is derived from an EMBL/GenBank/DDBJ whole genome shotgun (WGS) entry which is preliminary data.</text>
</comment>
<evidence type="ECO:0000313" key="3">
    <source>
        <dbReference type="Proteomes" id="UP001610446"/>
    </source>
</evidence>
<protein>
    <recommendedName>
        <fullName evidence="4">TPR domain protein</fullName>
    </recommendedName>
</protein>
<evidence type="ECO:0000256" key="1">
    <source>
        <dbReference type="SAM" id="MobiDB-lite"/>
    </source>
</evidence>
<dbReference type="SUPFAM" id="SSF48452">
    <property type="entry name" value="TPR-like"/>
    <property type="match status" value="2"/>
</dbReference>
<gene>
    <name evidence="2" type="ORF">BJY01DRAFT_190412</name>
</gene>
<dbReference type="EMBL" id="JBFXLU010000083">
    <property type="protein sequence ID" value="KAL2844182.1"/>
    <property type="molecule type" value="Genomic_DNA"/>
</dbReference>